<dbReference type="GO" id="GO:0043190">
    <property type="term" value="C:ATP-binding cassette (ABC) transporter complex"/>
    <property type="evidence" value="ECO:0007669"/>
    <property type="project" value="InterPro"/>
</dbReference>
<feature type="signal peptide" evidence="5">
    <location>
        <begin position="1"/>
        <end position="25"/>
    </location>
</feature>
<dbReference type="Gene3D" id="3.10.105.10">
    <property type="entry name" value="Dipeptide-binding Protein, Domain 3"/>
    <property type="match status" value="1"/>
</dbReference>
<proteinExistence type="inferred from homology"/>
<evidence type="ECO:0000256" key="2">
    <source>
        <dbReference type="ARBA" id="ARBA00005695"/>
    </source>
</evidence>
<dbReference type="PIRSF" id="PIRSF002741">
    <property type="entry name" value="MppA"/>
    <property type="match status" value="1"/>
</dbReference>
<dbReference type="InterPro" id="IPR030678">
    <property type="entry name" value="Peptide/Ni-bd"/>
</dbReference>
<dbReference type="PROSITE" id="PS51257">
    <property type="entry name" value="PROKAR_LIPOPROTEIN"/>
    <property type="match status" value="1"/>
</dbReference>
<dbReference type="GO" id="GO:0042597">
    <property type="term" value="C:periplasmic space"/>
    <property type="evidence" value="ECO:0007669"/>
    <property type="project" value="UniProtKB-ARBA"/>
</dbReference>
<evidence type="ECO:0000256" key="5">
    <source>
        <dbReference type="SAM" id="SignalP"/>
    </source>
</evidence>
<keyword evidence="8" id="KW-1185">Reference proteome</keyword>
<feature type="domain" description="Solute-binding protein family 5" evidence="6">
    <location>
        <begin position="85"/>
        <end position="452"/>
    </location>
</feature>
<dbReference type="Gene3D" id="3.40.190.10">
    <property type="entry name" value="Periplasmic binding protein-like II"/>
    <property type="match status" value="1"/>
</dbReference>
<dbReference type="InterPro" id="IPR000914">
    <property type="entry name" value="SBP_5_dom"/>
</dbReference>
<evidence type="ECO:0000256" key="3">
    <source>
        <dbReference type="ARBA" id="ARBA00022448"/>
    </source>
</evidence>
<gene>
    <name evidence="7" type="ORF">SAMN05421642_104206</name>
</gene>
<dbReference type="Pfam" id="PF00496">
    <property type="entry name" value="SBP_bac_5"/>
    <property type="match status" value="1"/>
</dbReference>
<organism evidence="7 8">
    <name type="scientific">Rhodococcoides kyotonense</name>
    <dbReference type="NCBI Taxonomy" id="398843"/>
    <lineage>
        <taxon>Bacteria</taxon>
        <taxon>Bacillati</taxon>
        <taxon>Actinomycetota</taxon>
        <taxon>Actinomycetes</taxon>
        <taxon>Mycobacteriales</taxon>
        <taxon>Nocardiaceae</taxon>
        <taxon>Rhodococcoides</taxon>
    </lineage>
</organism>
<evidence type="ECO:0000313" key="7">
    <source>
        <dbReference type="EMBL" id="SNS67639.1"/>
    </source>
</evidence>
<evidence type="ECO:0000256" key="4">
    <source>
        <dbReference type="ARBA" id="ARBA00022729"/>
    </source>
</evidence>
<dbReference type="SUPFAM" id="SSF53850">
    <property type="entry name" value="Periplasmic binding protein-like II"/>
    <property type="match status" value="1"/>
</dbReference>
<comment type="subcellular location">
    <subcellularLocation>
        <location evidence="1">Cell envelope</location>
    </subcellularLocation>
</comment>
<dbReference type="Proteomes" id="UP000198327">
    <property type="component" value="Unassembled WGS sequence"/>
</dbReference>
<dbReference type="AlphaFoldDB" id="A0A239GES5"/>
<reference evidence="8" key="1">
    <citation type="submission" date="2017-06" db="EMBL/GenBank/DDBJ databases">
        <authorList>
            <person name="Varghese N."/>
            <person name="Submissions S."/>
        </authorList>
    </citation>
    <scope>NUCLEOTIDE SEQUENCE [LARGE SCALE GENOMIC DNA]</scope>
    <source>
        <strain evidence="8">JCM 23211</strain>
    </source>
</reference>
<dbReference type="EMBL" id="FZOW01000004">
    <property type="protein sequence ID" value="SNS67639.1"/>
    <property type="molecule type" value="Genomic_DNA"/>
</dbReference>
<dbReference type="GO" id="GO:0030313">
    <property type="term" value="C:cell envelope"/>
    <property type="evidence" value="ECO:0007669"/>
    <property type="project" value="UniProtKB-SubCell"/>
</dbReference>
<dbReference type="OrthoDB" id="9796817at2"/>
<evidence type="ECO:0000256" key="1">
    <source>
        <dbReference type="ARBA" id="ARBA00004196"/>
    </source>
</evidence>
<dbReference type="CDD" id="cd08492">
    <property type="entry name" value="PBP2_NikA_DppA_OppA_like_15"/>
    <property type="match status" value="1"/>
</dbReference>
<dbReference type="GO" id="GO:1904680">
    <property type="term" value="F:peptide transmembrane transporter activity"/>
    <property type="evidence" value="ECO:0007669"/>
    <property type="project" value="TreeGrafter"/>
</dbReference>
<dbReference type="PANTHER" id="PTHR30290">
    <property type="entry name" value="PERIPLASMIC BINDING COMPONENT OF ABC TRANSPORTER"/>
    <property type="match status" value="1"/>
</dbReference>
<accession>A0A239GES5</accession>
<keyword evidence="4 5" id="KW-0732">Signal</keyword>
<feature type="chain" id="PRO_5038654987" evidence="5">
    <location>
        <begin position="26"/>
        <end position="543"/>
    </location>
</feature>
<dbReference type="InterPro" id="IPR039424">
    <property type="entry name" value="SBP_5"/>
</dbReference>
<keyword evidence="3" id="KW-0813">Transport</keyword>
<dbReference type="RefSeq" id="WP_089245132.1">
    <property type="nucleotide sequence ID" value="NZ_FZOW01000004.1"/>
</dbReference>
<dbReference type="PANTHER" id="PTHR30290:SF10">
    <property type="entry name" value="PERIPLASMIC OLIGOPEPTIDE-BINDING PROTEIN-RELATED"/>
    <property type="match status" value="1"/>
</dbReference>
<dbReference type="GO" id="GO:0015833">
    <property type="term" value="P:peptide transport"/>
    <property type="evidence" value="ECO:0007669"/>
    <property type="project" value="TreeGrafter"/>
</dbReference>
<comment type="similarity">
    <text evidence="2">Belongs to the bacterial solute-binding protein 5 family.</text>
</comment>
<protein>
    <submittedName>
        <fullName evidence="7">Peptide/nickel transport system substrate-binding protein</fullName>
    </submittedName>
</protein>
<name>A0A239GES5_9NOCA</name>
<evidence type="ECO:0000313" key="8">
    <source>
        <dbReference type="Proteomes" id="UP000198327"/>
    </source>
</evidence>
<sequence>MKRPKFAARAALPAASAAAVVALLAGCAGGGGADASTGGDPVSGGSLTYALGTDIDCLDPAKSPGNSIVVGNIVDSLVYQDVDGNIQPWLASSWTVSDDGAQYTFELRDGVTFSDGTPLDAAAVKYNFDRIKNPETGSSYAASVIGEYAEGVVDGPLTFRLVLNTPVTALLQGLSLAYLGIQSPTYLEAQGSDTCGSIVGSGPFVLDQAVKGQSYTLSRRDGYDWAFDGAEHDGNAYLDSVTYNIVSEGSVRVGGLSSGQYDLVNSIATSQLAAVKANPQLEVLDYTAPGIANAIAINATSPIFSDLAVRQAFQSAVDVDTLVDAALFGQVEPARGPVSPTSKYFDETVADSYGYDPDKANRLLDEAGWTEKNADGIRVKDGRPLKPVLFTFPDPAQDLLSLLASIQQEVRKVGIDLDVQSFDRTTWNTKINANEYDLHVHAYFRADPDIARTVYSTEFEPPNGYTFARPQDPALEDLLQRGSRTPDGPERQEIYEQIQHEVIDQGFSLPLYANQRTFAYKDDVHGVRVTGTSVPYLYDVWIG</sequence>
<evidence type="ECO:0000259" key="6">
    <source>
        <dbReference type="Pfam" id="PF00496"/>
    </source>
</evidence>